<protein>
    <submittedName>
        <fullName evidence="1">Uncharacterized protein</fullName>
    </submittedName>
</protein>
<proteinExistence type="predicted"/>
<evidence type="ECO:0000313" key="1">
    <source>
        <dbReference type="EMBL" id="MFC0562421.1"/>
    </source>
</evidence>
<organism evidence="1 2">
    <name type="scientific">Halalkalibacter alkalisediminis</name>
    <dbReference type="NCBI Taxonomy" id="935616"/>
    <lineage>
        <taxon>Bacteria</taxon>
        <taxon>Bacillati</taxon>
        <taxon>Bacillota</taxon>
        <taxon>Bacilli</taxon>
        <taxon>Bacillales</taxon>
        <taxon>Bacillaceae</taxon>
        <taxon>Halalkalibacter</taxon>
    </lineage>
</organism>
<dbReference type="EMBL" id="JBHLTR010000131">
    <property type="protein sequence ID" value="MFC0562421.1"/>
    <property type="molecule type" value="Genomic_DNA"/>
</dbReference>
<reference evidence="1 2" key="1">
    <citation type="submission" date="2024-09" db="EMBL/GenBank/DDBJ databases">
        <authorList>
            <person name="Sun Q."/>
            <person name="Mori K."/>
        </authorList>
    </citation>
    <scope>NUCLEOTIDE SEQUENCE [LARGE SCALE GENOMIC DNA]</scope>
    <source>
        <strain evidence="1 2">NCAIM B.02301</strain>
    </source>
</reference>
<comment type="caution">
    <text evidence="1">The sequence shown here is derived from an EMBL/GenBank/DDBJ whole genome shotgun (WGS) entry which is preliminary data.</text>
</comment>
<name>A0ABV6NNR7_9BACI</name>
<sequence length="56" mass="6469">MDVDMTAEQVLMTIQQLNAAGESLNKKKVKKSHPQLMRSALHYFPDWDHAIERSVM</sequence>
<dbReference type="Proteomes" id="UP001589833">
    <property type="component" value="Unassembled WGS sequence"/>
</dbReference>
<keyword evidence="2" id="KW-1185">Reference proteome</keyword>
<accession>A0ABV6NNR7</accession>
<gene>
    <name evidence="1" type="ORF">ACFFH4_26695</name>
</gene>
<dbReference type="RefSeq" id="WP_273844778.1">
    <property type="nucleotide sequence ID" value="NZ_JAQQWT010000010.1"/>
</dbReference>
<evidence type="ECO:0000313" key="2">
    <source>
        <dbReference type="Proteomes" id="UP001589833"/>
    </source>
</evidence>